<name>A0A6A2YSN0_HIBSY</name>
<dbReference type="GO" id="GO:0010090">
    <property type="term" value="P:trichome morphogenesis"/>
    <property type="evidence" value="ECO:0007669"/>
    <property type="project" value="InterPro"/>
</dbReference>
<accession>A0A6A2YSN0</accession>
<dbReference type="Proteomes" id="UP000436088">
    <property type="component" value="Unassembled WGS sequence"/>
</dbReference>
<dbReference type="GO" id="GO:0032259">
    <property type="term" value="P:methylation"/>
    <property type="evidence" value="ECO:0007669"/>
    <property type="project" value="UniProtKB-KW"/>
</dbReference>
<dbReference type="PANTHER" id="PTHR46353">
    <property type="entry name" value="ZINC FINGER PROTEIN 5"/>
    <property type="match status" value="1"/>
</dbReference>
<evidence type="ECO:0000313" key="2">
    <source>
        <dbReference type="Proteomes" id="UP000436088"/>
    </source>
</evidence>
<dbReference type="InterPro" id="IPR044299">
    <property type="entry name" value="GIS3/ZFP5/ZFP6"/>
</dbReference>
<dbReference type="GO" id="GO:0009740">
    <property type="term" value="P:gibberellic acid mediated signaling pathway"/>
    <property type="evidence" value="ECO:0007669"/>
    <property type="project" value="TreeGrafter"/>
</dbReference>
<dbReference type="GO" id="GO:0008168">
    <property type="term" value="F:methyltransferase activity"/>
    <property type="evidence" value="ECO:0007669"/>
    <property type="project" value="UniProtKB-KW"/>
</dbReference>
<organism evidence="1 2">
    <name type="scientific">Hibiscus syriacus</name>
    <name type="common">Rose of Sharon</name>
    <dbReference type="NCBI Taxonomy" id="106335"/>
    <lineage>
        <taxon>Eukaryota</taxon>
        <taxon>Viridiplantae</taxon>
        <taxon>Streptophyta</taxon>
        <taxon>Embryophyta</taxon>
        <taxon>Tracheophyta</taxon>
        <taxon>Spermatophyta</taxon>
        <taxon>Magnoliopsida</taxon>
        <taxon>eudicotyledons</taxon>
        <taxon>Gunneridae</taxon>
        <taxon>Pentapetalae</taxon>
        <taxon>rosids</taxon>
        <taxon>malvids</taxon>
        <taxon>Malvales</taxon>
        <taxon>Malvaceae</taxon>
        <taxon>Malvoideae</taxon>
        <taxon>Hibiscus</taxon>
    </lineage>
</organism>
<evidence type="ECO:0000313" key="1">
    <source>
        <dbReference type="EMBL" id="KAE8682347.1"/>
    </source>
</evidence>
<protein>
    <submittedName>
        <fullName evidence="1">Serine hydroxymethyltransferase 1</fullName>
    </submittedName>
</protein>
<dbReference type="EMBL" id="VEPZ02001286">
    <property type="protein sequence ID" value="KAE8682347.1"/>
    <property type="molecule type" value="Genomic_DNA"/>
</dbReference>
<dbReference type="AlphaFoldDB" id="A0A6A2YSN0"/>
<proteinExistence type="predicted"/>
<gene>
    <name evidence="1" type="ORF">F3Y22_tig00111254pilonHSYRG00120</name>
</gene>
<dbReference type="GO" id="GO:0000976">
    <property type="term" value="F:transcription cis-regulatory region binding"/>
    <property type="evidence" value="ECO:0007669"/>
    <property type="project" value="TreeGrafter"/>
</dbReference>
<reference evidence="1" key="1">
    <citation type="submission" date="2019-09" db="EMBL/GenBank/DDBJ databases">
        <title>Draft genome information of white flower Hibiscus syriacus.</title>
        <authorList>
            <person name="Kim Y.-M."/>
        </authorList>
    </citation>
    <scope>NUCLEOTIDE SEQUENCE [LARGE SCALE GENOMIC DNA]</scope>
    <source>
        <strain evidence="1">YM2019G1</strain>
    </source>
</reference>
<dbReference type="GO" id="GO:0009736">
    <property type="term" value="P:cytokinin-activated signaling pathway"/>
    <property type="evidence" value="ECO:0007669"/>
    <property type="project" value="TreeGrafter"/>
</dbReference>
<comment type="caution">
    <text evidence="1">The sequence shown here is derived from an EMBL/GenBank/DDBJ whole genome shotgun (WGS) entry which is preliminary data.</text>
</comment>
<keyword evidence="2" id="KW-1185">Reference proteome</keyword>
<dbReference type="PANTHER" id="PTHR46353:SF9">
    <property type="entry name" value="ZINC FINGER PROTEIN GIS3"/>
    <property type="match status" value="1"/>
</dbReference>
<dbReference type="GO" id="GO:0005634">
    <property type="term" value="C:nucleus"/>
    <property type="evidence" value="ECO:0007669"/>
    <property type="project" value="TreeGrafter"/>
</dbReference>
<dbReference type="GO" id="GO:0003700">
    <property type="term" value="F:DNA-binding transcription factor activity"/>
    <property type="evidence" value="ECO:0007669"/>
    <property type="project" value="TreeGrafter"/>
</dbReference>
<sequence>MAELEYRDNARTTTAAASTRLKLFGFSVSEDDEGLKSNITTINTIKVLPSGTSPKKPSGFPAPSGERKYEGQYCYREFANSQALGGYQNAHKKERQQLKRAQMQATRSATTNVSFARNPTISTFTPSPHLLASAAPLVVPTATGPSWVHLPRGGPPPFHYSHGCLIPTGGGGRGQLVYLMVAVAIRD</sequence>